<dbReference type="AlphaFoldDB" id="A0A172WVD1"/>
<proteinExistence type="predicted"/>
<protein>
    <submittedName>
        <fullName evidence="1">Uncharacterized protein</fullName>
    </submittedName>
</protein>
<reference evidence="1 2" key="1">
    <citation type="submission" date="2016-05" db="EMBL/GenBank/DDBJ databases">
        <title>Genome sequence of Pseudomonas stutzeri 273 and identification of the exopolysaccharide biosynthesis locus.</title>
        <authorList>
            <person name="Wu S."/>
            <person name="Sun C."/>
        </authorList>
    </citation>
    <scope>NUCLEOTIDE SEQUENCE [LARGE SCALE GENOMIC DNA]</scope>
    <source>
        <strain evidence="1 2">273</strain>
    </source>
</reference>
<sequence>MTPWYLCAVFLSHLVTFWETVVDIIKADSGNPDRWGVVYSYGSVLAVFDNELDAQTEASGFGGAVVRLACSLWNTLNMAAEGSMTGDQSQLA</sequence>
<dbReference type="EMBL" id="CP015641">
    <property type="protein sequence ID" value="ANF27410.1"/>
    <property type="molecule type" value="Genomic_DNA"/>
</dbReference>
<dbReference type="Proteomes" id="UP000077787">
    <property type="component" value="Chromosome"/>
</dbReference>
<evidence type="ECO:0000313" key="1">
    <source>
        <dbReference type="EMBL" id="ANF27410.1"/>
    </source>
</evidence>
<organism evidence="1 2">
    <name type="scientific">Stutzerimonas stutzeri</name>
    <name type="common">Pseudomonas stutzeri</name>
    <dbReference type="NCBI Taxonomy" id="316"/>
    <lineage>
        <taxon>Bacteria</taxon>
        <taxon>Pseudomonadati</taxon>
        <taxon>Pseudomonadota</taxon>
        <taxon>Gammaproteobacteria</taxon>
        <taxon>Pseudomonadales</taxon>
        <taxon>Pseudomonadaceae</taxon>
        <taxon>Stutzerimonas</taxon>
    </lineage>
</organism>
<name>A0A172WVD1_STUST</name>
<evidence type="ECO:0000313" key="2">
    <source>
        <dbReference type="Proteomes" id="UP000077787"/>
    </source>
</evidence>
<gene>
    <name evidence="1" type="ORF">PS273GM_20885</name>
</gene>
<accession>A0A172WVD1</accession>